<evidence type="ECO:0000256" key="2">
    <source>
        <dbReference type="SAM" id="SignalP"/>
    </source>
</evidence>
<sequence length="1302" mass="140386">MRGRWTWLLLGWLMLAASARAEPEPLRVEVVSSSFVLPGRIARLDALGAPAGVRFRQRVVDPATALPDGWPAGSDLVLLDTPRPADVEQVMAMVDGPLRSGKVPWLRVGGGAPASGHLPAGVARRIAGYYGNGGQANIRALAAYLQAWRSGAGSDGLPLPQVLPATGYSTGGGQWLDSTQALQAQWQRDGQATWPKVAVLISGSMLSGMQTQVLDALIEAGRARRIALFGVWFDAAADDALQQALRGIEVDALVNLTHLQNGTARAAEFATLDVPVLQALNHRQGDADDWRAATTGIPMATLATFVAVPEAWGASDPIVVSANARGELQPIPEQIDALAAKLQRLAALRHTAVADKRVALLFWNAPDGERNLSASHLNVPRSIEALLPQLVQAGYTTQPVDEKTLIEQLQALLGGYYHPQRLDALLEAGLADTLPVADYRRWLATLPASRRDELRAQWGDPAHHPAVRQLHGQAVFVLPRLRLGNLLLMPQPPRAGRVGEATHNIGSVPSHYYLAAYLYLRQQWKADALIHFGTHGTQEWTPGKDRGLWAADYPWLAVGELPVFYPYIQDNVGEAIQAKRRGRAVVVSHQTPPFAPSGLYDELRDLHAVVHELQQLDQGPVRDATAARLRALATDSGIAADLGWSAVDMQARFDSFLPVLHDHLHALAQRNLPLGLHTFGVPASPEHRLLMVMQQLGPGYLQALGEDPMEATAVDYRQIQQGLAYRTLVRHLRDGAPINGVSDPGLRAALRRGVQLDAALADTQEMESLLHGLAGGFVLPGAGGDPIRTPELRSGRNLFAFEPDRIPTRAAFDTGQLALQQLLQAYRDDHDGQLPRKLAISLWSSEAIRHLGVLEAQVLHALGLRPRWDSGGKVIALDIVPDAELQRPRIDVVIQATSVYRDQFDPFLRLLAAAIEQLAAMPASAGNPIAGNALALQQRLQRDGLPAEQAQRLSRLRIFSNAPGEYGSGLNHAVLARSGAAGKDDAALASGFLDRLQHGYGSDGRATTLPGGNLFAEQLHGVQAAVLSRSSNTHGLLSTDHPFEYLGGLALAVRHLDGASPALYVSDLREPTPRTRSTARFLADELRAQTLNPQWIGAMQAEGYAGTLEVLKNVDNLFGWQVTAPGTVRADQWQAVHDTFVRDSRQLGLAPWFEQHNASAQVQMIERLQEAITRGYWQADDRTRAELQERLQQLQGASAPEPAPTQARPGYGLGRAASVAPATQAAATVARQSATAEPAPAPSPRVRGQVMRQLPPPAPHSPATRWALAALLALLGAGALLQSRRNARRAGPSHSPSNTASA</sequence>
<dbReference type="Pfam" id="PF02514">
    <property type="entry name" value="CobN-Mg_chel"/>
    <property type="match status" value="1"/>
</dbReference>
<dbReference type="OrthoDB" id="9757976at2"/>
<reference evidence="4 5" key="1">
    <citation type="journal article" date="2017" name="Front. Microbiol.">
        <title>Double-Face Meets the Bacterial World: The Opportunistic Pathogen Stenotrophomonas maltophilia.</title>
        <authorList>
            <person name="Lira F."/>
            <person name="Berg G."/>
            <person name="Martinez J.L."/>
        </authorList>
    </citation>
    <scope>NUCLEOTIDE SEQUENCE [LARGE SCALE GENOMIC DNA]</scope>
    <source>
        <strain evidence="4 5">EA1</strain>
    </source>
</reference>
<evidence type="ECO:0000256" key="1">
    <source>
        <dbReference type="SAM" id="MobiDB-lite"/>
    </source>
</evidence>
<dbReference type="CDD" id="cd10150">
    <property type="entry name" value="CobN_like"/>
    <property type="match status" value="1"/>
</dbReference>
<feature type="region of interest" description="Disordered" evidence="1">
    <location>
        <begin position="1193"/>
        <end position="1213"/>
    </location>
</feature>
<gene>
    <name evidence="4" type="ORF">B9Y64_11860</name>
</gene>
<evidence type="ECO:0000313" key="5">
    <source>
        <dbReference type="Proteomes" id="UP000230167"/>
    </source>
</evidence>
<evidence type="ECO:0000259" key="3">
    <source>
        <dbReference type="Pfam" id="PF02514"/>
    </source>
</evidence>
<keyword evidence="2" id="KW-0732">Signal</keyword>
<dbReference type="EMBL" id="NEQV01000003">
    <property type="protein sequence ID" value="PJL29023.1"/>
    <property type="molecule type" value="Genomic_DNA"/>
</dbReference>
<proteinExistence type="predicted"/>
<feature type="region of interest" description="Disordered" evidence="1">
    <location>
        <begin position="1229"/>
        <end position="1261"/>
    </location>
</feature>
<feature type="chain" id="PRO_5014417718" evidence="2">
    <location>
        <begin position="22"/>
        <end position="1302"/>
    </location>
</feature>
<name>A0A2J0UC89_STEMA</name>
<dbReference type="PANTHER" id="PTHR44119">
    <property type="entry name" value="MAGNESIUM-CHELATASE SUBUNIT CHLH, CHLOROPLASTIC"/>
    <property type="match status" value="1"/>
</dbReference>
<dbReference type="NCBIfam" id="NF004644">
    <property type="entry name" value="PRK05989.2-2"/>
    <property type="match status" value="1"/>
</dbReference>
<comment type="caution">
    <text evidence="4">The sequence shown here is derived from an EMBL/GenBank/DDBJ whole genome shotgun (WGS) entry which is preliminary data.</text>
</comment>
<dbReference type="RefSeq" id="WP_100440882.1">
    <property type="nucleotide sequence ID" value="NZ_CBCPIZ010000009.1"/>
</dbReference>
<dbReference type="InterPro" id="IPR003672">
    <property type="entry name" value="CobN/Mg_chltase"/>
</dbReference>
<evidence type="ECO:0000313" key="4">
    <source>
        <dbReference type="EMBL" id="PJL29023.1"/>
    </source>
</evidence>
<accession>A0A2J0UC89</accession>
<feature type="compositionally biased region" description="Low complexity" evidence="1">
    <location>
        <begin position="1229"/>
        <end position="1238"/>
    </location>
</feature>
<feature type="domain" description="CobN/magnesium chelatase" evidence="3">
    <location>
        <begin position="128"/>
        <end position="1183"/>
    </location>
</feature>
<feature type="signal peptide" evidence="2">
    <location>
        <begin position="1"/>
        <end position="21"/>
    </location>
</feature>
<dbReference type="PANTHER" id="PTHR44119:SF4">
    <property type="entry name" value="AEROBIC COBALTOCHELATASE SUBUNIT COBN"/>
    <property type="match status" value="1"/>
</dbReference>
<dbReference type="Proteomes" id="UP000230167">
    <property type="component" value="Unassembled WGS sequence"/>
</dbReference>
<protein>
    <submittedName>
        <fullName evidence="4">Cobaltochelatase subunit CobN</fullName>
    </submittedName>
</protein>
<organism evidence="4 5">
    <name type="scientific">Stenotrophomonas maltophilia</name>
    <name type="common">Pseudomonas maltophilia</name>
    <name type="synonym">Xanthomonas maltophilia</name>
    <dbReference type="NCBI Taxonomy" id="40324"/>
    <lineage>
        <taxon>Bacteria</taxon>
        <taxon>Pseudomonadati</taxon>
        <taxon>Pseudomonadota</taxon>
        <taxon>Gammaproteobacteria</taxon>
        <taxon>Lysobacterales</taxon>
        <taxon>Lysobacteraceae</taxon>
        <taxon>Stenotrophomonas</taxon>
        <taxon>Stenotrophomonas maltophilia group</taxon>
    </lineage>
</organism>